<evidence type="ECO:0000259" key="1">
    <source>
        <dbReference type="SMART" id="SM00382"/>
    </source>
</evidence>
<dbReference type="Gene3D" id="3.40.50.300">
    <property type="entry name" value="P-loop containing nucleotide triphosphate hydrolases"/>
    <property type="match status" value="1"/>
</dbReference>
<dbReference type="PANTHER" id="PTHR23389:SF3">
    <property type="entry name" value="CHROMOSOME TRANSMISSION FIDELITY PROTEIN 18 HOMOLOG"/>
    <property type="match status" value="1"/>
</dbReference>
<name>A0A6C0B2W4_9ZZZZ</name>
<sequence length="463" mass="54370">MSYLWLDKYKPKNLSDFINTDNEINTIINWLDCFKTKQIPKDFKNCLLVVGNSGVGKTSLIDLILNMNNYSITRFDASCDLSNDAIENRIINVLSTKNILSYMSIVKETAIIIDELDVIDSKKEFGSTKIIDLLSYNQKKFYKNKKTKKTKKKYIINNSPIICISNGKYSKKLKNSSKILYINPPNSINLETIIKRIMKNENFSIDTSIIQIIISLSQNDYRRCITILEDTFVYIKNNGSDKNLLIKKIYSLGTKNITQTIYDDANDIYKGGNSYNNLSDIYERHSKSLLLLTYENFIHIIDKTCYGNYKTKLKICIEYYNNFLHTNIFLQKMFNHWELQQYLAISFLSINNLMLKNKKPNTPLPFLHHSLITSKYNYRFYNLKFINTLSKKLDIDMRNFYITSFLLYNILYNSNDKIIRNYIKMIQRYSLGAKDFFKIIKLSILPPSINITKKLENKITKFF</sequence>
<dbReference type="GO" id="GO:0005634">
    <property type="term" value="C:nucleus"/>
    <property type="evidence" value="ECO:0007669"/>
    <property type="project" value="TreeGrafter"/>
</dbReference>
<accession>A0A6C0B2W4</accession>
<dbReference type="GO" id="GO:0003677">
    <property type="term" value="F:DNA binding"/>
    <property type="evidence" value="ECO:0007669"/>
    <property type="project" value="TreeGrafter"/>
</dbReference>
<dbReference type="EMBL" id="MN739058">
    <property type="protein sequence ID" value="QHS86557.1"/>
    <property type="molecule type" value="Genomic_DNA"/>
</dbReference>
<dbReference type="InterPro" id="IPR003593">
    <property type="entry name" value="AAA+_ATPase"/>
</dbReference>
<dbReference type="AlphaFoldDB" id="A0A6C0B2W4"/>
<dbReference type="Gene3D" id="1.10.8.60">
    <property type="match status" value="1"/>
</dbReference>
<protein>
    <recommendedName>
        <fullName evidence="1">AAA+ ATPase domain-containing protein</fullName>
    </recommendedName>
</protein>
<feature type="domain" description="AAA+ ATPase" evidence="1">
    <location>
        <begin position="43"/>
        <end position="204"/>
    </location>
</feature>
<dbReference type="SUPFAM" id="SSF52540">
    <property type="entry name" value="P-loop containing nucleoside triphosphate hydrolases"/>
    <property type="match status" value="1"/>
</dbReference>
<dbReference type="Pfam" id="PF12775">
    <property type="entry name" value="AAA_7"/>
    <property type="match status" value="1"/>
</dbReference>
<dbReference type="InterPro" id="IPR027417">
    <property type="entry name" value="P-loop_NTPase"/>
</dbReference>
<proteinExistence type="predicted"/>
<evidence type="ECO:0000313" key="2">
    <source>
        <dbReference type="EMBL" id="QHS86557.1"/>
    </source>
</evidence>
<dbReference type="SMART" id="SM00382">
    <property type="entry name" value="AAA"/>
    <property type="match status" value="1"/>
</dbReference>
<dbReference type="PANTHER" id="PTHR23389">
    <property type="entry name" value="CHROMOSOME TRANSMISSION FIDELITY FACTOR 18"/>
    <property type="match status" value="1"/>
</dbReference>
<reference evidence="2" key="1">
    <citation type="journal article" date="2020" name="Nature">
        <title>Giant virus diversity and host interactions through global metagenomics.</title>
        <authorList>
            <person name="Schulz F."/>
            <person name="Roux S."/>
            <person name="Paez-Espino D."/>
            <person name="Jungbluth S."/>
            <person name="Walsh D.A."/>
            <person name="Denef V.J."/>
            <person name="McMahon K.D."/>
            <person name="Konstantinidis K.T."/>
            <person name="Eloe-Fadrosh E.A."/>
            <person name="Kyrpides N.C."/>
            <person name="Woyke T."/>
        </authorList>
    </citation>
    <scope>NUCLEOTIDE SEQUENCE</scope>
    <source>
        <strain evidence="2">GVMAG-M-3300009422-16</strain>
    </source>
</reference>
<organism evidence="2">
    <name type="scientific">viral metagenome</name>
    <dbReference type="NCBI Taxonomy" id="1070528"/>
    <lineage>
        <taxon>unclassified sequences</taxon>
        <taxon>metagenomes</taxon>
        <taxon>organismal metagenomes</taxon>
    </lineage>
</organism>